<name>A0A1T5IIX1_9FIRM</name>
<reference evidence="2 3" key="1">
    <citation type="submission" date="2017-02" db="EMBL/GenBank/DDBJ databases">
        <authorList>
            <person name="Peterson S.W."/>
        </authorList>
    </citation>
    <scope>NUCLEOTIDE SEQUENCE [LARGE SCALE GENOMIC DNA]</scope>
    <source>
        <strain evidence="2 3">M1</strain>
    </source>
</reference>
<proteinExistence type="predicted"/>
<feature type="transmembrane region" description="Helical" evidence="1">
    <location>
        <begin position="7"/>
        <end position="25"/>
    </location>
</feature>
<organism evidence="2 3">
    <name type="scientific">Maledivibacter halophilus</name>
    <dbReference type="NCBI Taxonomy" id="36842"/>
    <lineage>
        <taxon>Bacteria</taxon>
        <taxon>Bacillati</taxon>
        <taxon>Bacillota</taxon>
        <taxon>Clostridia</taxon>
        <taxon>Peptostreptococcales</taxon>
        <taxon>Caminicellaceae</taxon>
        <taxon>Maledivibacter</taxon>
    </lineage>
</organism>
<feature type="transmembrane region" description="Helical" evidence="1">
    <location>
        <begin position="103"/>
        <end position="121"/>
    </location>
</feature>
<evidence type="ECO:0000313" key="2">
    <source>
        <dbReference type="EMBL" id="SKC38933.1"/>
    </source>
</evidence>
<sequence length="122" mass="14176">MKIFLKIIIGIIIFGVLELFFYFLIQPKNLGLFFIIWAVIHFIFLLSNFSGNRRNGSYMGSGSLNGFGDICRYDMYDSAMNEITFKKKKSEYIGNKWPVTDPLNFINLLFIVVNGIGFVFYR</sequence>
<evidence type="ECO:0008006" key="4">
    <source>
        <dbReference type="Google" id="ProtNLM"/>
    </source>
</evidence>
<evidence type="ECO:0000313" key="3">
    <source>
        <dbReference type="Proteomes" id="UP000190285"/>
    </source>
</evidence>
<protein>
    <recommendedName>
        <fullName evidence="4">DUF3899 domain-containing protein</fullName>
    </recommendedName>
</protein>
<accession>A0A1T5IIX1</accession>
<dbReference type="EMBL" id="FUZT01000001">
    <property type="protein sequence ID" value="SKC38933.1"/>
    <property type="molecule type" value="Genomic_DNA"/>
</dbReference>
<evidence type="ECO:0000256" key="1">
    <source>
        <dbReference type="SAM" id="Phobius"/>
    </source>
</evidence>
<keyword evidence="1" id="KW-0812">Transmembrane</keyword>
<keyword evidence="1" id="KW-0472">Membrane</keyword>
<feature type="transmembrane region" description="Helical" evidence="1">
    <location>
        <begin position="31"/>
        <end position="49"/>
    </location>
</feature>
<gene>
    <name evidence="2" type="ORF">SAMN02194393_00418</name>
</gene>
<dbReference type="RefSeq" id="WP_079488975.1">
    <property type="nucleotide sequence ID" value="NZ_FUZT01000001.1"/>
</dbReference>
<keyword evidence="3" id="KW-1185">Reference proteome</keyword>
<keyword evidence="1" id="KW-1133">Transmembrane helix</keyword>
<dbReference type="Proteomes" id="UP000190285">
    <property type="component" value="Unassembled WGS sequence"/>
</dbReference>
<dbReference type="AlphaFoldDB" id="A0A1T5IIX1"/>